<feature type="region of interest" description="Disordered" evidence="1">
    <location>
        <begin position="291"/>
        <end position="312"/>
    </location>
</feature>
<organism evidence="2 3">
    <name type="scientific">Aspergillus novoparasiticus</name>
    <dbReference type="NCBI Taxonomy" id="986946"/>
    <lineage>
        <taxon>Eukaryota</taxon>
        <taxon>Fungi</taxon>
        <taxon>Dikarya</taxon>
        <taxon>Ascomycota</taxon>
        <taxon>Pezizomycotina</taxon>
        <taxon>Eurotiomycetes</taxon>
        <taxon>Eurotiomycetidae</taxon>
        <taxon>Eurotiales</taxon>
        <taxon>Aspergillaceae</taxon>
        <taxon>Aspergillus</taxon>
        <taxon>Aspergillus subgen. Circumdati</taxon>
    </lineage>
</organism>
<reference evidence="2 3" key="1">
    <citation type="submission" date="2019-04" db="EMBL/GenBank/DDBJ databases">
        <title>Fungal friends and foes A comparative genomics study of 23 Aspergillus species from section Flavi.</title>
        <authorList>
            <consortium name="DOE Joint Genome Institute"/>
            <person name="Kjaerbolling I."/>
            <person name="Vesth T.C."/>
            <person name="Frisvad J.C."/>
            <person name="Nybo J.L."/>
            <person name="Theobald S."/>
            <person name="Kildgaard S."/>
            <person name="Petersen T.I."/>
            <person name="Kuo A."/>
            <person name="Sato A."/>
            <person name="Lyhne E.K."/>
            <person name="Kogle M.E."/>
            <person name="Wiebenga A."/>
            <person name="Kun R.S."/>
            <person name="Lubbers R.J."/>
            <person name="Makela M.R."/>
            <person name="Barry K."/>
            <person name="Chovatia M."/>
            <person name="Clum A."/>
            <person name="Daum C."/>
            <person name="Haridas S."/>
            <person name="He G."/>
            <person name="LaButti K."/>
            <person name="Lipzen A."/>
            <person name="Mondo S."/>
            <person name="Pangilinan J."/>
            <person name="Riley R."/>
            <person name="Salamov A."/>
            <person name="Simmons B.A."/>
            <person name="Magnuson J.K."/>
            <person name="Henrissat B."/>
            <person name="Mortensen U.H."/>
            <person name="Larsen T.O."/>
            <person name="De vries R.P."/>
            <person name="Grigoriev I.V."/>
            <person name="Machida M."/>
            <person name="Baker S.E."/>
            <person name="Andersen M.R."/>
        </authorList>
    </citation>
    <scope>NUCLEOTIDE SEQUENCE [LARGE SCALE GENOMIC DNA]</scope>
    <source>
        <strain evidence="2 3">CBS 126849</strain>
    </source>
</reference>
<sequence>MEPGASRGNTKPKTDAKVVDPKRSRRADEDINPYGNKDDLIESFINSYRSVVPERTERTLPHQAAQPEQIGDIAGSKRELATTLSSLPIAELTRQCVSAFKSCVLYGSLMKHQWAENRFADFNLFVDGVGALSSSKASLDSRFKSRPDDLVLIKSILAMLQSFLEQYIRSAEAQMSTDEAMENVDSSLDNLALIAIAVRRTGSRSRLERADRTFKPEQHAELRDLLRNVCFRQHTRKDAGEDREMDGFRFAGKSTQECIDASKEFILSEPQQRLIENNMRRRNRFLQAQEHSRKLKARESEESAHVGDPREELAAEISRHPEVEIVSEANLVKTTTGDPGKELARSVPNIPETMASTAEGSFHVQRVKKNDAFTARDDSHHHTHSSSSIS</sequence>
<feature type="compositionally biased region" description="Basic and acidic residues" evidence="1">
    <location>
        <begin position="371"/>
        <end position="380"/>
    </location>
</feature>
<feature type="compositionally biased region" description="Basic and acidic residues" evidence="1">
    <location>
        <begin position="12"/>
        <end position="29"/>
    </location>
</feature>
<evidence type="ECO:0000313" key="3">
    <source>
        <dbReference type="Proteomes" id="UP000326799"/>
    </source>
</evidence>
<accession>A0A5N6E6T9</accession>
<feature type="compositionally biased region" description="Basic and acidic residues" evidence="1">
    <location>
        <begin position="297"/>
        <end position="312"/>
    </location>
</feature>
<proteinExistence type="predicted"/>
<evidence type="ECO:0000313" key="2">
    <source>
        <dbReference type="EMBL" id="KAB8213019.1"/>
    </source>
</evidence>
<protein>
    <submittedName>
        <fullName evidence="2">Uncharacterized protein</fullName>
    </submittedName>
</protein>
<dbReference type="EMBL" id="ML733740">
    <property type="protein sequence ID" value="KAB8213019.1"/>
    <property type="molecule type" value="Genomic_DNA"/>
</dbReference>
<gene>
    <name evidence="2" type="ORF">BDV33DRAFT_210613</name>
</gene>
<feature type="region of interest" description="Disordered" evidence="1">
    <location>
        <begin position="1"/>
        <end position="34"/>
    </location>
</feature>
<feature type="region of interest" description="Disordered" evidence="1">
    <location>
        <begin position="371"/>
        <end position="390"/>
    </location>
</feature>
<dbReference type="Proteomes" id="UP000326799">
    <property type="component" value="Unassembled WGS sequence"/>
</dbReference>
<keyword evidence="3" id="KW-1185">Reference proteome</keyword>
<evidence type="ECO:0000256" key="1">
    <source>
        <dbReference type="SAM" id="MobiDB-lite"/>
    </source>
</evidence>
<dbReference type="AlphaFoldDB" id="A0A5N6E6T9"/>
<name>A0A5N6E6T9_9EURO</name>